<feature type="domain" description="Plus3" evidence="1">
    <location>
        <begin position="1"/>
        <end position="107"/>
    </location>
</feature>
<keyword evidence="3" id="KW-1185">Reference proteome</keyword>
<dbReference type="PANTHER" id="PTHR46695">
    <property type="entry name" value="ZINC FINGER CCCH DOMAIN-CONTAINING PROTEIN 44-RELATED"/>
    <property type="match status" value="1"/>
</dbReference>
<dbReference type="PROSITE" id="PS51360">
    <property type="entry name" value="PLUS3"/>
    <property type="match status" value="1"/>
</dbReference>
<comment type="caution">
    <text evidence="2">The sequence shown here is derived from an EMBL/GenBank/DDBJ whole genome shotgun (WGS) entry which is preliminary data.</text>
</comment>
<organism evidence="2 3">
    <name type="scientific">Quillaja saponaria</name>
    <name type="common">Soap bark tree</name>
    <dbReference type="NCBI Taxonomy" id="32244"/>
    <lineage>
        <taxon>Eukaryota</taxon>
        <taxon>Viridiplantae</taxon>
        <taxon>Streptophyta</taxon>
        <taxon>Embryophyta</taxon>
        <taxon>Tracheophyta</taxon>
        <taxon>Spermatophyta</taxon>
        <taxon>Magnoliopsida</taxon>
        <taxon>eudicotyledons</taxon>
        <taxon>Gunneridae</taxon>
        <taxon>Pentapetalae</taxon>
        <taxon>rosids</taxon>
        <taxon>fabids</taxon>
        <taxon>Fabales</taxon>
        <taxon>Quillajaceae</taxon>
        <taxon>Quillaja</taxon>
    </lineage>
</organism>
<dbReference type="InterPro" id="IPR004343">
    <property type="entry name" value="Plus-3_dom"/>
</dbReference>
<gene>
    <name evidence="2" type="ORF">O6P43_024836</name>
</gene>
<dbReference type="GO" id="GO:0003677">
    <property type="term" value="F:DNA binding"/>
    <property type="evidence" value="ECO:0007669"/>
    <property type="project" value="InterPro"/>
</dbReference>
<evidence type="ECO:0000313" key="2">
    <source>
        <dbReference type="EMBL" id="KAJ7953086.1"/>
    </source>
</evidence>
<dbReference type="Gene3D" id="3.90.70.200">
    <property type="entry name" value="Plus-3 domain"/>
    <property type="match status" value="1"/>
</dbReference>
<dbReference type="Proteomes" id="UP001163823">
    <property type="component" value="Chromosome 10"/>
</dbReference>
<dbReference type="SMART" id="SM00719">
    <property type="entry name" value="Plus3"/>
    <property type="match status" value="1"/>
</dbReference>
<dbReference type="SUPFAM" id="SSF159042">
    <property type="entry name" value="Plus3-like"/>
    <property type="match status" value="1"/>
</dbReference>
<accession>A0AAD7L974</accession>
<proteinExistence type="predicted"/>
<dbReference type="Pfam" id="PF03126">
    <property type="entry name" value="Plus-3"/>
    <property type="match status" value="1"/>
</dbReference>
<evidence type="ECO:0000259" key="1">
    <source>
        <dbReference type="PROSITE" id="PS51360"/>
    </source>
</evidence>
<dbReference type="Pfam" id="PF25980">
    <property type="entry name" value="NERD_plant"/>
    <property type="match status" value="1"/>
</dbReference>
<name>A0AAD7L974_QUISA</name>
<sequence>MRRIIGSVVRIRIPGSDQKQDIYRLVQVVGTSKVAEPYKIGTRMTNVMLEIINLDKKELISIDGISNQEFSEDECRRLRQCIKCGLSKRLSVGEIQEKVVTLQAVRVIDVLEAEILRLSHLRDRASEKGHRKEYPFRLLKSSLPPSCSALKC</sequence>
<dbReference type="KEGG" id="qsa:O6P43_024836"/>
<dbReference type="AlphaFoldDB" id="A0AAD7L974"/>
<reference evidence="2" key="1">
    <citation type="journal article" date="2023" name="Science">
        <title>Elucidation of the pathway for biosynthesis of saponin adjuvants from the soapbark tree.</title>
        <authorList>
            <person name="Reed J."/>
            <person name="Orme A."/>
            <person name="El-Demerdash A."/>
            <person name="Owen C."/>
            <person name="Martin L.B.B."/>
            <person name="Misra R.C."/>
            <person name="Kikuchi S."/>
            <person name="Rejzek M."/>
            <person name="Martin A.C."/>
            <person name="Harkess A."/>
            <person name="Leebens-Mack J."/>
            <person name="Louveau T."/>
            <person name="Stephenson M.J."/>
            <person name="Osbourn A."/>
        </authorList>
    </citation>
    <scope>NUCLEOTIDE SEQUENCE</scope>
    <source>
        <strain evidence="2">S10</strain>
    </source>
</reference>
<dbReference type="EMBL" id="JARAOO010000010">
    <property type="protein sequence ID" value="KAJ7953086.1"/>
    <property type="molecule type" value="Genomic_DNA"/>
</dbReference>
<dbReference type="InterPro" id="IPR036128">
    <property type="entry name" value="Plus3-like_sf"/>
</dbReference>
<dbReference type="PANTHER" id="PTHR46695:SF4">
    <property type="entry name" value="ZINC FINGER CCCH DOMAIN-CONTAINING PROTEIN 44"/>
    <property type="match status" value="1"/>
</dbReference>
<protein>
    <submittedName>
        <fullName evidence="2">Zinc finger ccch domain-containing protein 19</fullName>
    </submittedName>
</protein>
<dbReference type="InterPro" id="IPR058668">
    <property type="entry name" value="NERD_dom"/>
</dbReference>
<evidence type="ECO:0000313" key="3">
    <source>
        <dbReference type="Proteomes" id="UP001163823"/>
    </source>
</evidence>